<name>A0A078I7A8_BRANA</name>
<dbReference type="AlphaFoldDB" id="A0A078I7A8"/>
<reference evidence="1 2" key="1">
    <citation type="journal article" date="2014" name="Science">
        <title>Plant genetics. Early allopolyploid evolution in the post-Neolithic Brassica napus oilseed genome.</title>
        <authorList>
            <person name="Chalhoub B."/>
            <person name="Denoeud F."/>
            <person name="Liu S."/>
            <person name="Parkin I.A."/>
            <person name="Tang H."/>
            <person name="Wang X."/>
            <person name="Chiquet J."/>
            <person name="Belcram H."/>
            <person name="Tong C."/>
            <person name="Samans B."/>
            <person name="Correa M."/>
            <person name="Da Silva C."/>
            <person name="Just J."/>
            <person name="Falentin C."/>
            <person name="Koh C.S."/>
            <person name="Le Clainche I."/>
            <person name="Bernard M."/>
            <person name="Bento P."/>
            <person name="Noel B."/>
            <person name="Labadie K."/>
            <person name="Alberti A."/>
            <person name="Charles M."/>
            <person name="Arnaud D."/>
            <person name="Guo H."/>
            <person name="Daviaud C."/>
            <person name="Alamery S."/>
            <person name="Jabbari K."/>
            <person name="Zhao M."/>
            <person name="Edger P.P."/>
            <person name="Chelaifa H."/>
            <person name="Tack D."/>
            <person name="Lassalle G."/>
            <person name="Mestiri I."/>
            <person name="Schnel N."/>
            <person name="Le Paslier M.C."/>
            <person name="Fan G."/>
            <person name="Renault V."/>
            <person name="Bayer P.E."/>
            <person name="Golicz A.A."/>
            <person name="Manoli S."/>
            <person name="Lee T.H."/>
            <person name="Thi V.H."/>
            <person name="Chalabi S."/>
            <person name="Hu Q."/>
            <person name="Fan C."/>
            <person name="Tollenaere R."/>
            <person name="Lu Y."/>
            <person name="Battail C."/>
            <person name="Shen J."/>
            <person name="Sidebottom C.H."/>
            <person name="Wang X."/>
            <person name="Canaguier A."/>
            <person name="Chauveau A."/>
            <person name="Berard A."/>
            <person name="Deniot G."/>
            <person name="Guan M."/>
            <person name="Liu Z."/>
            <person name="Sun F."/>
            <person name="Lim Y.P."/>
            <person name="Lyons E."/>
            <person name="Town C.D."/>
            <person name="Bancroft I."/>
            <person name="Wang X."/>
            <person name="Meng J."/>
            <person name="Ma J."/>
            <person name="Pires J.C."/>
            <person name="King G.J."/>
            <person name="Brunel D."/>
            <person name="Delourme R."/>
            <person name="Renard M."/>
            <person name="Aury J.M."/>
            <person name="Adams K.L."/>
            <person name="Batley J."/>
            <person name="Snowdon R.J."/>
            <person name="Tost J."/>
            <person name="Edwards D."/>
            <person name="Zhou Y."/>
            <person name="Hua W."/>
            <person name="Sharpe A.G."/>
            <person name="Paterson A.H."/>
            <person name="Guan C."/>
            <person name="Wincker P."/>
        </authorList>
    </citation>
    <scope>NUCLEOTIDE SEQUENCE [LARGE SCALE GENOMIC DNA]</scope>
    <source>
        <strain evidence="2">cv. Darmor-bzh</strain>
    </source>
</reference>
<sequence>MTETHGTVSSPVLIRGIHHYDDIQLESKTFYDL</sequence>
<organism evidence="1 2">
    <name type="scientific">Brassica napus</name>
    <name type="common">Rape</name>
    <dbReference type="NCBI Taxonomy" id="3708"/>
    <lineage>
        <taxon>Eukaryota</taxon>
        <taxon>Viridiplantae</taxon>
        <taxon>Streptophyta</taxon>
        <taxon>Embryophyta</taxon>
        <taxon>Tracheophyta</taxon>
        <taxon>Spermatophyta</taxon>
        <taxon>Magnoliopsida</taxon>
        <taxon>eudicotyledons</taxon>
        <taxon>Gunneridae</taxon>
        <taxon>Pentapetalae</taxon>
        <taxon>rosids</taxon>
        <taxon>malvids</taxon>
        <taxon>Brassicales</taxon>
        <taxon>Brassicaceae</taxon>
        <taxon>Brassiceae</taxon>
        <taxon>Brassica</taxon>
    </lineage>
</organism>
<evidence type="ECO:0000313" key="2">
    <source>
        <dbReference type="Proteomes" id="UP000028999"/>
    </source>
</evidence>
<dbReference type="Gramene" id="CDY46002">
    <property type="protein sequence ID" value="CDY46002"/>
    <property type="gene ID" value="GSBRNA2T00083114001"/>
</dbReference>
<keyword evidence="2" id="KW-1185">Reference proteome</keyword>
<dbReference type="EMBL" id="LK032645">
    <property type="protein sequence ID" value="CDY46002.1"/>
    <property type="molecule type" value="Genomic_DNA"/>
</dbReference>
<dbReference type="Proteomes" id="UP000028999">
    <property type="component" value="Unassembled WGS sequence"/>
</dbReference>
<dbReference type="PaxDb" id="3708-A0A078I7A8"/>
<proteinExistence type="predicted"/>
<evidence type="ECO:0000313" key="1">
    <source>
        <dbReference type="EMBL" id="CDY46002.1"/>
    </source>
</evidence>
<accession>A0A078I7A8</accession>
<protein>
    <submittedName>
        <fullName evidence="1">BnaA02g17940D protein</fullName>
    </submittedName>
</protein>
<gene>
    <name evidence="1" type="primary">BnaA02g17940D</name>
    <name evidence="1" type="ORF">GSBRNA2T00083114001</name>
</gene>